<dbReference type="GO" id="GO:0003677">
    <property type="term" value="F:DNA binding"/>
    <property type="evidence" value="ECO:0007669"/>
    <property type="project" value="UniProtKB-KW"/>
</dbReference>
<gene>
    <name evidence="3" type="ORF">SAMN05444008_11280</name>
</gene>
<protein>
    <submittedName>
        <fullName evidence="3">Transcriptional regulator, contains XRE-family HTH domain</fullName>
    </submittedName>
</protein>
<evidence type="ECO:0000256" key="1">
    <source>
        <dbReference type="ARBA" id="ARBA00023125"/>
    </source>
</evidence>
<dbReference type="Gene3D" id="1.10.260.40">
    <property type="entry name" value="lambda repressor-like DNA-binding domains"/>
    <property type="match status" value="1"/>
</dbReference>
<dbReference type="PANTHER" id="PTHR46558">
    <property type="entry name" value="TRACRIPTIONAL REGULATORY PROTEIN-RELATED-RELATED"/>
    <property type="match status" value="1"/>
</dbReference>
<organism evidence="3 4">
    <name type="scientific">Cnuella takakiae</name>
    <dbReference type="NCBI Taxonomy" id="1302690"/>
    <lineage>
        <taxon>Bacteria</taxon>
        <taxon>Pseudomonadati</taxon>
        <taxon>Bacteroidota</taxon>
        <taxon>Chitinophagia</taxon>
        <taxon>Chitinophagales</taxon>
        <taxon>Chitinophagaceae</taxon>
        <taxon>Cnuella</taxon>
    </lineage>
</organism>
<feature type="domain" description="HTH cro/C1-type" evidence="2">
    <location>
        <begin position="7"/>
        <end position="61"/>
    </location>
</feature>
<proteinExistence type="predicted"/>
<dbReference type="SUPFAM" id="SSF47413">
    <property type="entry name" value="lambda repressor-like DNA-binding domains"/>
    <property type="match status" value="1"/>
</dbReference>
<dbReference type="Pfam" id="PF01381">
    <property type="entry name" value="HTH_3"/>
    <property type="match status" value="1"/>
</dbReference>
<dbReference type="PANTHER" id="PTHR46558:SF4">
    <property type="entry name" value="DNA-BIDING PHAGE PROTEIN"/>
    <property type="match status" value="1"/>
</dbReference>
<sequence>MQLGDVIASFRRRKRIDQKGMAAQLGISVSYLSQIENSNKMPSGKLLNKISEVLGIPVTTLLFETMDKSSFNDPEIQELFNRAKPIMDEMINILLAE</sequence>
<evidence type="ECO:0000259" key="2">
    <source>
        <dbReference type="PROSITE" id="PS50943"/>
    </source>
</evidence>
<dbReference type="EMBL" id="FQUO01000012">
    <property type="protein sequence ID" value="SHF79623.1"/>
    <property type="molecule type" value="Genomic_DNA"/>
</dbReference>
<dbReference type="Proteomes" id="UP000184368">
    <property type="component" value="Unassembled WGS sequence"/>
</dbReference>
<name>A0A1M5EJZ7_9BACT</name>
<dbReference type="InterPro" id="IPR001387">
    <property type="entry name" value="Cro/C1-type_HTH"/>
</dbReference>
<dbReference type="PROSITE" id="PS50943">
    <property type="entry name" value="HTH_CROC1"/>
    <property type="match status" value="1"/>
</dbReference>
<dbReference type="RefSeq" id="WP_073044952.1">
    <property type="nucleotide sequence ID" value="NZ_FQUO01000012.1"/>
</dbReference>
<dbReference type="AlphaFoldDB" id="A0A1M5EJZ7"/>
<reference evidence="3 4" key="1">
    <citation type="submission" date="2016-11" db="EMBL/GenBank/DDBJ databases">
        <authorList>
            <person name="Jaros S."/>
            <person name="Januszkiewicz K."/>
            <person name="Wedrychowicz H."/>
        </authorList>
    </citation>
    <scope>NUCLEOTIDE SEQUENCE [LARGE SCALE GENOMIC DNA]</scope>
    <source>
        <strain evidence="3 4">DSM 26897</strain>
    </source>
</reference>
<evidence type="ECO:0000313" key="3">
    <source>
        <dbReference type="EMBL" id="SHF79623.1"/>
    </source>
</evidence>
<keyword evidence="1" id="KW-0238">DNA-binding</keyword>
<accession>A0A1M5EJZ7</accession>
<dbReference type="OrthoDB" id="4762426at2"/>
<dbReference type="CDD" id="cd00093">
    <property type="entry name" value="HTH_XRE"/>
    <property type="match status" value="1"/>
</dbReference>
<evidence type="ECO:0000313" key="4">
    <source>
        <dbReference type="Proteomes" id="UP000184368"/>
    </source>
</evidence>
<dbReference type="InterPro" id="IPR010982">
    <property type="entry name" value="Lambda_DNA-bd_dom_sf"/>
</dbReference>
<keyword evidence="4" id="KW-1185">Reference proteome</keyword>
<dbReference type="SMART" id="SM00530">
    <property type="entry name" value="HTH_XRE"/>
    <property type="match status" value="1"/>
</dbReference>